<dbReference type="EMBL" id="BARV01012572">
    <property type="protein sequence ID" value="GAI05278.1"/>
    <property type="molecule type" value="Genomic_DNA"/>
</dbReference>
<evidence type="ECO:0008006" key="2">
    <source>
        <dbReference type="Google" id="ProtNLM"/>
    </source>
</evidence>
<dbReference type="AlphaFoldDB" id="X1KF48"/>
<protein>
    <recommendedName>
        <fullName evidence="2">Metallo-beta-lactamase domain-containing protein</fullName>
    </recommendedName>
</protein>
<organism evidence="1">
    <name type="scientific">marine sediment metagenome</name>
    <dbReference type="NCBI Taxonomy" id="412755"/>
    <lineage>
        <taxon>unclassified sequences</taxon>
        <taxon>metagenomes</taxon>
        <taxon>ecological metagenomes</taxon>
    </lineage>
</organism>
<dbReference type="InterPro" id="IPR036866">
    <property type="entry name" value="RibonucZ/Hydroxyglut_hydro"/>
</dbReference>
<name>X1KF48_9ZZZZ</name>
<evidence type="ECO:0000313" key="1">
    <source>
        <dbReference type="EMBL" id="GAI05278.1"/>
    </source>
</evidence>
<dbReference type="SUPFAM" id="SSF56281">
    <property type="entry name" value="Metallo-hydrolase/oxidoreductase"/>
    <property type="match status" value="1"/>
</dbReference>
<reference evidence="1" key="1">
    <citation type="journal article" date="2014" name="Front. Microbiol.">
        <title>High frequency of phylogenetically diverse reductive dehalogenase-homologous genes in deep subseafloor sedimentary metagenomes.</title>
        <authorList>
            <person name="Kawai M."/>
            <person name="Futagami T."/>
            <person name="Toyoda A."/>
            <person name="Takaki Y."/>
            <person name="Nishi S."/>
            <person name="Hori S."/>
            <person name="Arai W."/>
            <person name="Tsubouchi T."/>
            <person name="Morono Y."/>
            <person name="Uchiyama I."/>
            <person name="Ito T."/>
            <person name="Fujiyama A."/>
            <person name="Inagaki F."/>
            <person name="Takami H."/>
        </authorList>
    </citation>
    <scope>NUCLEOTIDE SEQUENCE</scope>
    <source>
        <strain evidence="1">Expedition CK06-06</strain>
    </source>
</reference>
<gene>
    <name evidence="1" type="ORF">S06H3_23214</name>
</gene>
<comment type="caution">
    <text evidence="1">The sequence shown here is derived from an EMBL/GenBank/DDBJ whole genome shotgun (WGS) entry which is preliminary data.</text>
</comment>
<accession>X1KF48</accession>
<sequence>MERPSGFRGVGSGARARPGATSYLIQTSEGSILYTGDFRFHGTYGHLSEVMVDAACDADIEAV</sequence>
<dbReference type="Gene3D" id="3.60.15.10">
    <property type="entry name" value="Ribonuclease Z/Hydroxyacylglutathione hydrolase-like"/>
    <property type="match status" value="1"/>
</dbReference>
<proteinExistence type="predicted"/>
<feature type="non-terminal residue" evidence="1">
    <location>
        <position position="63"/>
    </location>
</feature>